<feature type="region of interest" description="Disordered" evidence="4">
    <location>
        <begin position="1"/>
        <end position="26"/>
    </location>
</feature>
<dbReference type="PIRSF" id="PIRSF000521">
    <property type="entry name" value="Transaminase_4ab_Lys_Orn"/>
    <property type="match status" value="1"/>
</dbReference>
<sequence>MADSHTPPPLTAPLAPVPGRASPSSPEAFWADADRHLVRYGGTFTREIIDRAAGSFVYTADGRKILDFTSGQMSAILGHSHPEIVATVQQGIATLDHLFSGMLSRPVVDLARRLAESLPAPLEKALLLTTGAESNEAAVRMAKLVTGKHEIVSFARSWHGMTQAAASATYSAGRKGYGPGAPGNFAIPVPNAYRPDFTTADGALDWRRQLDFAFDLIDAQSTGSLAACLVEPILSSGGIIEPPPGYFAALRDRCRERGMLLILDEAQTGLCRTGTWYAFERDGVVPDILTLSKTLGAGLPLAAVVTSAEIEQEAYDRGYLFFTTHVADPLVAAVGNTVLDVLVRDRLDERARSLGAFLRQGLTDIAERHEVVGDIRGRGLLAGLELVVDRESKRSSSELGAHVTRRCLELGLHMNIVQLPGMGGVLRMAPPLTATEDELSLGLTILDQAIAEARAEL</sequence>
<name>A0A7W8ET15_STRST</name>
<dbReference type="PROSITE" id="PS00600">
    <property type="entry name" value="AA_TRANSFER_CLASS_3"/>
    <property type="match status" value="1"/>
</dbReference>
<feature type="compositionally biased region" description="Pro residues" evidence="4">
    <location>
        <begin position="1"/>
        <end position="11"/>
    </location>
</feature>
<dbReference type="RefSeq" id="WP_229879078.1">
    <property type="nucleotide sequence ID" value="NZ_BMSQ01000009.1"/>
</dbReference>
<keyword evidence="5" id="KW-0456">Lyase</keyword>
<accession>A0A7W8ET15</accession>
<evidence type="ECO:0000256" key="3">
    <source>
        <dbReference type="RuleBase" id="RU003560"/>
    </source>
</evidence>
<dbReference type="InterPro" id="IPR049704">
    <property type="entry name" value="Aminotrans_3_PPA_site"/>
</dbReference>
<evidence type="ECO:0000313" key="6">
    <source>
        <dbReference type="Proteomes" id="UP000549009"/>
    </source>
</evidence>
<protein>
    <submittedName>
        <fullName evidence="5">2,2-dialkylglycine decarboxylase (Pyruvate)</fullName>
        <ecNumber evidence="5">4.1.1.64</ecNumber>
    </submittedName>
</protein>
<dbReference type="GO" id="GO:0008483">
    <property type="term" value="F:transaminase activity"/>
    <property type="evidence" value="ECO:0007669"/>
    <property type="project" value="InterPro"/>
</dbReference>
<reference evidence="5 6" key="1">
    <citation type="submission" date="2020-08" db="EMBL/GenBank/DDBJ databases">
        <title>Genomic Encyclopedia of Type Strains, Phase III (KMG-III): the genomes of soil and plant-associated and newly described type strains.</title>
        <authorList>
            <person name="Whitman W."/>
        </authorList>
    </citation>
    <scope>NUCLEOTIDE SEQUENCE [LARGE SCALE GENOMIC DNA]</scope>
    <source>
        <strain evidence="5 6">CECT 3146</strain>
    </source>
</reference>
<organism evidence="5 6">
    <name type="scientific">Streptomyces spectabilis</name>
    <dbReference type="NCBI Taxonomy" id="68270"/>
    <lineage>
        <taxon>Bacteria</taxon>
        <taxon>Bacillati</taxon>
        <taxon>Actinomycetota</taxon>
        <taxon>Actinomycetes</taxon>
        <taxon>Kitasatosporales</taxon>
        <taxon>Streptomycetaceae</taxon>
        <taxon>Streptomyces</taxon>
    </lineage>
</organism>
<dbReference type="InterPro" id="IPR005814">
    <property type="entry name" value="Aminotrans_3"/>
</dbReference>
<dbReference type="Pfam" id="PF00202">
    <property type="entry name" value="Aminotran_3"/>
    <property type="match status" value="1"/>
</dbReference>
<dbReference type="SUPFAM" id="SSF53383">
    <property type="entry name" value="PLP-dependent transferases"/>
    <property type="match status" value="1"/>
</dbReference>
<keyword evidence="2 3" id="KW-0663">Pyridoxal phosphate</keyword>
<comment type="similarity">
    <text evidence="1 3">Belongs to the class-III pyridoxal-phosphate-dependent aminotransferase family.</text>
</comment>
<dbReference type="GO" id="GO:0030170">
    <property type="term" value="F:pyridoxal phosphate binding"/>
    <property type="evidence" value="ECO:0007669"/>
    <property type="project" value="InterPro"/>
</dbReference>
<evidence type="ECO:0000256" key="4">
    <source>
        <dbReference type="SAM" id="MobiDB-lite"/>
    </source>
</evidence>
<dbReference type="InterPro" id="IPR015422">
    <property type="entry name" value="PyrdxlP-dep_Trfase_small"/>
</dbReference>
<proteinExistence type="inferred from homology"/>
<comment type="caution">
    <text evidence="5">The sequence shown here is derived from an EMBL/GenBank/DDBJ whole genome shotgun (WGS) entry which is preliminary data.</text>
</comment>
<dbReference type="PANTHER" id="PTHR45688">
    <property type="match status" value="1"/>
</dbReference>
<dbReference type="AlphaFoldDB" id="A0A7W8ET15"/>
<dbReference type="GO" id="GO:0047432">
    <property type="term" value="F:2,2-dialkylglycine decarboxylase (pyruvate) activity"/>
    <property type="evidence" value="ECO:0007669"/>
    <property type="project" value="UniProtKB-EC"/>
</dbReference>
<keyword evidence="5" id="KW-0670">Pyruvate</keyword>
<dbReference type="InterPro" id="IPR015421">
    <property type="entry name" value="PyrdxlP-dep_Trfase_major"/>
</dbReference>
<evidence type="ECO:0000256" key="1">
    <source>
        <dbReference type="ARBA" id="ARBA00008954"/>
    </source>
</evidence>
<dbReference type="InterPro" id="IPR015424">
    <property type="entry name" value="PyrdxlP-dep_Trfase"/>
</dbReference>
<dbReference type="Gene3D" id="3.90.1150.10">
    <property type="entry name" value="Aspartate Aminotransferase, domain 1"/>
    <property type="match status" value="1"/>
</dbReference>
<dbReference type="CDD" id="cd00610">
    <property type="entry name" value="OAT_like"/>
    <property type="match status" value="1"/>
</dbReference>
<dbReference type="EC" id="4.1.1.64" evidence="5"/>
<dbReference type="Gene3D" id="3.40.640.10">
    <property type="entry name" value="Type I PLP-dependent aspartate aminotransferase-like (Major domain)"/>
    <property type="match status" value="1"/>
</dbReference>
<gene>
    <name evidence="5" type="ORF">FHS40_001337</name>
</gene>
<dbReference type="EMBL" id="JACHJD010000002">
    <property type="protein sequence ID" value="MBB5102284.1"/>
    <property type="molecule type" value="Genomic_DNA"/>
</dbReference>
<dbReference type="Proteomes" id="UP000549009">
    <property type="component" value="Unassembled WGS sequence"/>
</dbReference>
<dbReference type="PANTHER" id="PTHR45688:SF13">
    <property type="entry name" value="ALANINE--GLYOXYLATE AMINOTRANSFERASE 2-LIKE"/>
    <property type="match status" value="1"/>
</dbReference>
<evidence type="ECO:0000256" key="2">
    <source>
        <dbReference type="ARBA" id="ARBA00022898"/>
    </source>
</evidence>
<keyword evidence="6" id="KW-1185">Reference proteome</keyword>
<evidence type="ECO:0000313" key="5">
    <source>
        <dbReference type="EMBL" id="MBB5102284.1"/>
    </source>
</evidence>